<evidence type="ECO:0000313" key="1">
    <source>
        <dbReference type="EMBL" id="RDU69141.1"/>
    </source>
</evidence>
<comment type="caution">
    <text evidence="1">The sequence shown here is derived from an EMBL/GenBank/DDBJ whole genome shotgun (WGS) entry which is preliminary data.</text>
</comment>
<keyword evidence="2" id="KW-1185">Reference proteome</keyword>
<protein>
    <submittedName>
        <fullName evidence="1">Uncharacterized protein</fullName>
    </submittedName>
</protein>
<proteinExistence type="predicted"/>
<gene>
    <name evidence="1" type="ORF">CQA58_07640</name>
</gene>
<dbReference type="AlphaFoldDB" id="A0A3D8IX45"/>
<dbReference type="Proteomes" id="UP000257045">
    <property type="component" value="Unassembled WGS sequence"/>
</dbReference>
<dbReference type="EMBL" id="NXLV01000019">
    <property type="protein sequence ID" value="RDU69141.1"/>
    <property type="molecule type" value="Genomic_DNA"/>
</dbReference>
<accession>A0A3D8IX45</accession>
<evidence type="ECO:0000313" key="2">
    <source>
        <dbReference type="Proteomes" id="UP000257045"/>
    </source>
</evidence>
<sequence>MIAIKNANSIYKKITGEGGKDKKKKLEKMDHILIAKVFTQFEWRNKMIAMNQNFLYFFLKTDIYKHKQQAQMFIKSYTSKLNKSFIGDQEYFNTNLYTNLFSNEDDFFQTEIDDLTQLECQCNNWHIEDSIKNLSVKNIMGITYWSVLILGKYLAKKFSHESFFIFGDIQCHITKRNKRLLPISTIGFHKLRDDEEPWLEENLDLYNNAILTYTLR</sequence>
<reference evidence="1 2" key="1">
    <citation type="submission" date="2018-04" db="EMBL/GenBank/DDBJ databases">
        <title>Novel Campyloabacter and Helicobacter Species and Strains.</title>
        <authorList>
            <person name="Mannion A.J."/>
            <person name="Shen Z."/>
            <person name="Fox J.G."/>
        </authorList>
    </citation>
    <scope>NUCLEOTIDE SEQUENCE [LARGE SCALE GENOMIC DNA]</scope>
    <source>
        <strain evidence="1 2">MIT 04-9366</strain>
    </source>
</reference>
<name>A0A3D8IX45_9HELI</name>
<organism evidence="1 2">
    <name type="scientific">Helicobacter brantae</name>
    <dbReference type="NCBI Taxonomy" id="375927"/>
    <lineage>
        <taxon>Bacteria</taxon>
        <taxon>Pseudomonadati</taxon>
        <taxon>Campylobacterota</taxon>
        <taxon>Epsilonproteobacteria</taxon>
        <taxon>Campylobacterales</taxon>
        <taxon>Helicobacteraceae</taxon>
        <taxon>Helicobacter</taxon>
    </lineage>
</organism>